<dbReference type="Proteomes" id="UP000009168">
    <property type="component" value="Unassembled WGS sequence"/>
</dbReference>
<dbReference type="GO" id="GO:0006629">
    <property type="term" value="P:lipid metabolic process"/>
    <property type="evidence" value="ECO:0007669"/>
    <property type="project" value="InterPro"/>
</dbReference>
<dbReference type="HOGENOM" id="CLU_032957_5_0_1"/>
<keyword evidence="1" id="KW-0732">Signal</keyword>
<dbReference type="KEGG" id="tet:TTHERM_00191590"/>
<proteinExistence type="predicted"/>
<dbReference type="GeneID" id="7833531"/>
<dbReference type="InParanoid" id="I7MEJ8"/>
<dbReference type="eggNOG" id="KOG4569">
    <property type="taxonomic scope" value="Eukaryota"/>
</dbReference>
<evidence type="ECO:0000256" key="1">
    <source>
        <dbReference type="SAM" id="SignalP"/>
    </source>
</evidence>
<dbReference type="ESTHER" id="tetts-q23ig0">
    <property type="family name" value="Lipase_3"/>
</dbReference>
<dbReference type="AlphaFoldDB" id="I7MEJ8"/>
<evidence type="ECO:0000313" key="3">
    <source>
        <dbReference type="EMBL" id="EAR96490.1"/>
    </source>
</evidence>
<feature type="chain" id="PRO_5003712451" evidence="1">
    <location>
        <begin position="18"/>
        <end position="287"/>
    </location>
</feature>
<dbReference type="SUPFAM" id="SSF53474">
    <property type="entry name" value="alpha/beta-Hydrolases"/>
    <property type="match status" value="1"/>
</dbReference>
<dbReference type="Gene3D" id="3.40.50.1820">
    <property type="entry name" value="alpha/beta hydrolase"/>
    <property type="match status" value="1"/>
</dbReference>
<dbReference type="OrthoDB" id="426718at2759"/>
<feature type="signal peptide" evidence="1">
    <location>
        <begin position="1"/>
        <end position="17"/>
    </location>
</feature>
<dbReference type="PANTHER" id="PTHR45908:SF11">
    <property type="entry name" value="FUNGAL LIPASE-LIKE DOMAIN-CONTAINING PROTEIN"/>
    <property type="match status" value="1"/>
</dbReference>
<organism evidence="3 4">
    <name type="scientific">Tetrahymena thermophila (strain SB210)</name>
    <dbReference type="NCBI Taxonomy" id="312017"/>
    <lineage>
        <taxon>Eukaryota</taxon>
        <taxon>Sar</taxon>
        <taxon>Alveolata</taxon>
        <taxon>Ciliophora</taxon>
        <taxon>Intramacronucleata</taxon>
        <taxon>Oligohymenophorea</taxon>
        <taxon>Hymenostomatida</taxon>
        <taxon>Tetrahymenina</taxon>
        <taxon>Tetrahymenidae</taxon>
        <taxon>Tetrahymena</taxon>
    </lineage>
</organism>
<accession>I7MEJ8</accession>
<sequence>MKKLVFALAVLCFVVNCQFNYNEGISKNLAGFAVQAYCNNTSIPLNNCGAPCNQNPQGLQNFIEVKNDTTSTRAILGFSPDNDAIVISFRGTVDLNNWGADLSAAWYNYPNQLCTGTCQVHTGFFTNYQSIVNQLKSNFKVLKAKYPSAKVYLTGHSLGAALATLSLPDIYSWNGNKQLDAVYHFESPRVGNQAFANWLRASNFSVYYGRITHGYDPVVQNPTSWWPLYYYHTHFEVFYLDFNSQPKLCPQAEDTKCGAQSIYTAFNPADHMNLFNWDLSAAGKLCS</sequence>
<dbReference type="Pfam" id="PF01764">
    <property type="entry name" value="Lipase_3"/>
    <property type="match status" value="1"/>
</dbReference>
<name>I7MEJ8_TETTS</name>
<dbReference type="InterPro" id="IPR002921">
    <property type="entry name" value="Fungal_lipase-type"/>
</dbReference>
<dbReference type="EMBL" id="GG662693">
    <property type="protein sequence ID" value="EAR96490.1"/>
    <property type="molecule type" value="Genomic_DNA"/>
</dbReference>
<dbReference type="CDD" id="cd00519">
    <property type="entry name" value="Lipase_3"/>
    <property type="match status" value="1"/>
</dbReference>
<keyword evidence="4" id="KW-1185">Reference proteome</keyword>
<gene>
    <name evidence="3" type="ORF">TTHERM_00191590</name>
</gene>
<dbReference type="OMA" id="WIGNINI"/>
<evidence type="ECO:0000313" key="4">
    <source>
        <dbReference type="Proteomes" id="UP000009168"/>
    </source>
</evidence>
<dbReference type="InterPro" id="IPR029058">
    <property type="entry name" value="AB_hydrolase_fold"/>
</dbReference>
<reference evidence="4" key="1">
    <citation type="journal article" date="2006" name="PLoS Biol.">
        <title>Macronuclear genome sequence of the ciliate Tetrahymena thermophila, a model eukaryote.</title>
        <authorList>
            <person name="Eisen J.A."/>
            <person name="Coyne R.S."/>
            <person name="Wu M."/>
            <person name="Wu D."/>
            <person name="Thiagarajan M."/>
            <person name="Wortman J.R."/>
            <person name="Badger J.H."/>
            <person name="Ren Q."/>
            <person name="Amedeo P."/>
            <person name="Jones K.M."/>
            <person name="Tallon L.J."/>
            <person name="Delcher A.L."/>
            <person name="Salzberg S.L."/>
            <person name="Silva J.C."/>
            <person name="Haas B.J."/>
            <person name="Majoros W.H."/>
            <person name="Farzad M."/>
            <person name="Carlton J.M."/>
            <person name="Smith R.K. Jr."/>
            <person name="Garg J."/>
            <person name="Pearlman R.E."/>
            <person name="Karrer K.M."/>
            <person name="Sun L."/>
            <person name="Manning G."/>
            <person name="Elde N.C."/>
            <person name="Turkewitz A.P."/>
            <person name="Asai D.J."/>
            <person name="Wilkes D.E."/>
            <person name="Wang Y."/>
            <person name="Cai H."/>
            <person name="Collins K."/>
            <person name="Stewart B.A."/>
            <person name="Lee S.R."/>
            <person name="Wilamowska K."/>
            <person name="Weinberg Z."/>
            <person name="Ruzzo W.L."/>
            <person name="Wloga D."/>
            <person name="Gaertig J."/>
            <person name="Frankel J."/>
            <person name="Tsao C.-C."/>
            <person name="Gorovsky M.A."/>
            <person name="Keeling P.J."/>
            <person name="Waller R.F."/>
            <person name="Patron N.J."/>
            <person name="Cherry J.M."/>
            <person name="Stover N.A."/>
            <person name="Krieger C.J."/>
            <person name="del Toro C."/>
            <person name="Ryder H.F."/>
            <person name="Williamson S.C."/>
            <person name="Barbeau R.A."/>
            <person name="Hamilton E.P."/>
            <person name="Orias E."/>
        </authorList>
    </citation>
    <scope>NUCLEOTIDE SEQUENCE [LARGE SCALE GENOMIC DNA]</scope>
    <source>
        <strain evidence="4">SB210</strain>
    </source>
</reference>
<dbReference type="PANTHER" id="PTHR45908">
    <property type="entry name" value="PROTEIN CBG11750-RELATED"/>
    <property type="match status" value="1"/>
</dbReference>
<feature type="domain" description="Fungal lipase-type" evidence="2">
    <location>
        <begin position="86"/>
        <end position="223"/>
    </location>
</feature>
<dbReference type="RefSeq" id="XP_001016735.1">
    <property type="nucleotide sequence ID" value="XM_001016735.1"/>
</dbReference>
<evidence type="ECO:0000259" key="2">
    <source>
        <dbReference type="Pfam" id="PF01764"/>
    </source>
</evidence>
<protein>
    <submittedName>
        <fullName evidence="3">Lipase family protein</fullName>
    </submittedName>
</protein>